<accession>A0AA36CTN0</accession>
<dbReference type="PANTHER" id="PTHR10974">
    <property type="entry name" value="FI08016P-RELATED"/>
    <property type="match status" value="1"/>
</dbReference>
<dbReference type="InterPro" id="IPR017850">
    <property type="entry name" value="Alkaline_phosphatase_core_sf"/>
</dbReference>
<evidence type="ECO:0000313" key="1">
    <source>
        <dbReference type="EMBL" id="CAJ0573995.1"/>
    </source>
</evidence>
<feature type="non-terminal residue" evidence="1">
    <location>
        <position position="494"/>
    </location>
</feature>
<dbReference type="Pfam" id="PF02995">
    <property type="entry name" value="DUF229"/>
    <property type="match status" value="1"/>
</dbReference>
<dbReference type="InterPro" id="IPR004245">
    <property type="entry name" value="DUF229"/>
</dbReference>
<evidence type="ECO:0000313" key="2">
    <source>
        <dbReference type="Proteomes" id="UP001177023"/>
    </source>
</evidence>
<protein>
    <submittedName>
        <fullName evidence="1">Uncharacterized protein</fullName>
    </submittedName>
</protein>
<keyword evidence="2" id="KW-1185">Reference proteome</keyword>
<dbReference type="Proteomes" id="UP001177023">
    <property type="component" value="Unassembled WGS sequence"/>
</dbReference>
<proteinExistence type="predicted"/>
<dbReference type="SUPFAM" id="SSF53649">
    <property type="entry name" value="Alkaline phosphatase-like"/>
    <property type="match status" value="1"/>
</dbReference>
<dbReference type="PANTHER" id="PTHR10974:SF75">
    <property type="entry name" value="SULFATASE DOMAIN-CONTAINING PROTEIN"/>
    <property type="match status" value="1"/>
</dbReference>
<sequence>MKPDIIRKRWESRKTEYYNSSIFSQCKLEVIDPFAYNINATYKNLDPTRNCDRNYKPSTIIKDNDLYVGKSWKSKIAYCHVRKEEHAPPKPPNFQPDVHIILLDSVSSTLARRALPKTLKYIEEEMGGVMMHHWNRVADNSQLNGFAFTYGKRITDIYRGFAGAENLRAEWCFDEYCKNFLDNKTVIFKEYELAGYKTMHITEKEDIYTYPDCLGFEQRHTTHDYRPMDNLLKREPFLRGTLIQKCVEDWQMLLNQHANFAKAYKGTPKFGLTWVTNLVHESANFLWHADTFMQKYFRSNSKHFDNSFLFFMGDHGARIGPTVDTEMGSREINNPMLMLIVPKFLRNNRQATNYTNFDFVPVLNPNPNNGTSLLRPMGPFKDRNHEAMGRLAVRSINDLLAAEKLLDLCAEVVFEKMDSVYSYDPENGTHLYEVRFYTTPNHGLFRAKMAGLISSPETLKIWGPPIRVNKYGATSQCIVDSKPDFRPYCYCKNQ</sequence>
<dbReference type="AlphaFoldDB" id="A0AA36CTN0"/>
<dbReference type="EMBL" id="CATQJA010002625">
    <property type="protein sequence ID" value="CAJ0573995.1"/>
    <property type="molecule type" value="Genomic_DNA"/>
</dbReference>
<reference evidence="1" key="1">
    <citation type="submission" date="2023-06" db="EMBL/GenBank/DDBJ databases">
        <authorList>
            <person name="Delattre M."/>
        </authorList>
    </citation>
    <scope>NUCLEOTIDE SEQUENCE</scope>
    <source>
        <strain evidence="1">AF72</strain>
    </source>
</reference>
<name>A0AA36CTN0_9BILA</name>
<comment type="caution">
    <text evidence="1">The sequence shown here is derived from an EMBL/GenBank/DDBJ whole genome shotgun (WGS) entry which is preliminary data.</text>
</comment>
<dbReference type="GO" id="GO:0005615">
    <property type="term" value="C:extracellular space"/>
    <property type="evidence" value="ECO:0007669"/>
    <property type="project" value="TreeGrafter"/>
</dbReference>
<organism evidence="1 2">
    <name type="scientific">Mesorhabditis spiculigera</name>
    <dbReference type="NCBI Taxonomy" id="96644"/>
    <lineage>
        <taxon>Eukaryota</taxon>
        <taxon>Metazoa</taxon>
        <taxon>Ecdysozoa</taxon>
        <taxon>Nematoda</taxon>
        <taxon>Chromadorea</taxon>
        <taxon>Rhabditida</taxon>
        <taxon>Rhabditina</taxon>
        <taxon>Rhabditomorpha</taxon>
        <taxon>Rhabditoidea</taxon>
        <taxon>Rhabditidae</taxon>
        <taxon>Mesorhabditinae</taxon>
        <taxon>Mesorhabditis</taxon>
    </lineage>
</organism>
<gene>
    <name evidence="1" type="ORF">MSPICULIGERA_LOCUS12339</name>
</gene>